<gene>
    <name evidence="2" type="ORF">BHE18_08860</name>
</gene>
<dbReference type="OrthoDB" id="2843168at2"/>
<keyword evidence="1" id="KW-0732">Signal</keyword>
<evidence type="ECO:0008006" key="4">
    <source>
        <dbReference type="Google" id="ProtNLM"/>
    </source>
</evidence>
<feature type="signal peptide" evidence="1">
    <location>
        <begin position="1"/>
        <end position="21"/>
    </location>
</feature>
<evidence type="ECO:0000313" key="3">
    <source>
        <dbReference type="Proteomes" id="UP000182062"/>
    </source>
</evidence>
<keyword evidence="3" id="KW-1185">Reference proteome</keyword>
<name>A0A1J6VZ82_9BACI</name>
<evidence type="ECO:0000313" key="2">
    <source>
        <dbReference type="EMBL" id="OIU71142.1"/>
    </source>
</evidence>
<feature type="chain" id="PRO_5009640400" description="DUF3221 domain-containing protein" evidence="1">
    <location>
        <begin position="22"/>
        <end position="176"/>
    </location>
</feature>
<dbReference type="PROSITE" id="PS51257">
    <property type="entry name" value="PROKAR_LIPOPROTEIN"/>
    <property type="match status" value="1"/>
</dbReference>
<dbReference type="RefSeq" id="WP_071618534.1">
    <property type="nucleotide sequence ID" value="NZ_MINN01000085.1"/>
</dbReference>
<proteinExistence type="predicted"/>
<sequence>MKKQPVLFMLCVFFLLSGCNASGVGKPQQDEDFIGFATDIDISNNKVLINDIWFSFDKQTKFHSDKKKSLHKESLKIGQKVKVKYDGVKGESFPGSAAARQFILLTDEQSEKEGDAVELVVNDPRFSQVVVQSMEKNPTGMYSLRFTDLALNRDVHVLISIEDKRVIVPINTSANE</sequence>
<comment type="caution">
    <text evidence="2">The sequence shown here is derived from an EMBL/GenBank/DDBJ whole genome shotgun (WGS) entry which is preliminary data.</text>
</comment>
<dbReference type="EMBL" id="MINN01000085">
    <property type="protein sequence ID" value="OIU71142.1"/>
    <property type="molecule type" value="Genomic_DNA"/>
</dbReference>
<protein>
    <recommendedName>
        <fullName evidence="4">DUF3221 domain-containing protein</fullName>
    </recommendedName>
</protein>
<dbReference type="AlphaFoldDB" id="A0A1J6VZ82"/>
<accession>A0A1J6VZ82</accession>
<organism evidence="2 3">
    <name type="scientific">Rossellomorea aquimaris</name>
    <dbReference type="NCBI Taxonomy" id="189382"/>
    <lineage>
        <taxon>Bacteria</taxon>
        <taxon>Bacillati</taxon>
        <taxon>Bacillota</taxon>
        <taxon>Bacilli</taxon>
        <taxon>Bacillales</taxon>
        <taxon>Bacillaceae</taxon>
        <taxon>Rossellomorea</taxon>
    </lineage>
</organism>
<dbReference type="Proteomes" id="UP000182062">
    <property type="component" value="Unassembled WGS sequence"/>
</dbReference>
<evidence type="ECO:0000256" key="1">
    <source>
        <dbReference type="SAM" id="SignalP"/>
    </source>
</evidence>
<reference evidence="2 3" key="1">
    <citation type="submission" date="2016-09" db="EMBL/GenBank/DDBJ databases">
        <title>Bacillus aquimaris SAMM genome sequence reveals colonization and biosurfactant production capacities.</title>
        <authorList>
            <person name="Waghmode S.R."/>
            <person name="Suryavanshi M.V."/>
        </authorList>
    </citation>
    <scope>NUCLEOTIDE SEQUENCE [LARGE SCALE GENOMIC DNA]</scope>
    <source>
        <strain evidence="2 3">SAMM</strain>
    </source>
</reference>